<dbReference type="Proteomes" id="UP000535937">
    <property type="component" value="Unassembled WGS sequence"/>
</dbReference>
<protein>
    <submittedName>
        <fullName evidence="1">Uncharacterized protein</fullName>
    </submittedName>
</protein>
<dbReference type="RefSeq" id="WP_183460045.1">
    <property type="nucleotide sequence ID" value="NZ_JACHWZ010000010.1"/>
</dbReference>
<name>A0A7W4WDF2_9GAMM</name>
<evidence type="ECO:0000313" key="2">
    <source>
        <dbReference type="Proteomes" id="UP000535937"/>
    </source>
</evidence>
<evidence type="ECO:0000313" key="1">
    <source>
        <dbReference type="EMBL" id="MBB3061536.1"/>
    </source>
</evidence>
<accession>A0A7W4WDF2</accession>
<gene>
    <name evidence="1" type="ORF">FHS09_002374</name>
</gene>
<keyword evidence="2" id="KW-1185">Reference proteome</keyword>
<comment type="caution">
    <text evidence="1">The sequence shown here is derived from an EMBL/GenBank/DDBJ whole genome shotgun (WGS) entry which is preliminary data.</text>
</comment>
<dbReference type="AlphaFoldDB" id="A0A7W4WDF2"/>
<organism evidence="1 2">
    <name type="scientific">Microbulbifer rhizosphaerae</name>
    <dbReference type="NCBI Taxonomy" id="1562603"/>
    <lineage>
        <taxon>Bacteria</taxon>
        <taxon>Pseudomonadati</taxon>
        <taxon>Pseudomonadota</taxon>
        <taxon>Gammaproteobacteria</taxon>
        <taxon>Cellvibrionales</taxon>
        <taxon>Microbulbiferaceae</taxon>
        <taxon>Microbulbifer</taxon>
    </lineage>
</organism>
<proteinExistence type="predicted"/>
<sequence>MKYAAILFLTAIATSASTKSDLLNLRIEDERLIDVWTLVENFCAEDGQAKPRDLQHPDARISIQLEQVSCVDAYKALRKFDGAAKK</sequence>
<reference evidence="1 2" key="1">
    <citation type="submission" date="2020-08" db="EMBL/GenBank/DDBJ databases">
        <title>Genomic Encyclopedia of Type Strains, Phase III (KMG-III): the genomes of soil and plant-associated and newly described type strains.</title>
        <authorList>
            <person name="Whitman W."/>
        </authorList>
    </citation>
    <scope>NUCLEOTIDE SEQUENCE [LARGE SCALE GENOMIC DNA]</scope>
    <source>
        <strain evidence="1 2">CECT 8799</strain>
    </source>
</reference>
<dbReference type="EMBL" id="JACHWZ010000010">
    <property type="protein sequence ID" value="MBB3061536.1"/>
    <property type="molecule type" value="Genomic_DNA"/>
</dbReference>